<proteinExistence type="inferred from homology"/>
<keyword evidence="3" id="KW-0813">Transport</keyword>
<reference evidence="9" key="1">
    <citation type="submission" date="2024-06" db="EMBL/GenBank/DDBJ databases">
        <authorList>
            <person name="Ryan C."/>
        </authorList>
    </citation>
    <scope>NUCLEOTIDE SEQUENCE [LARGE SCALE GENOMIC DNA]</scope>
</reference>
<dbReference type="Pfam" id="PF03169">
    <property type="entry name" value="OPT"/>
    <property type="match status" value="1"/>
</dbReference>
<comment type="subcellular location">
    <subcellularLocation>
        <location evidence="1">Membrane</location>
        <topology evidence="1">Multi-pass membrane protein</topology>
    </subcellularLocation>
</comment>
<dbReference type="GO" id="GO:0016020">
    <property type="term" value="C:membrane"/>
    <property type="evidence" value="ECO:0007669"/>
    <property type="project" value="UniProtKB-SubCell"/>
</dbReference>
<feature type="transmembrane region" description="Helical" evidence="7">
    <location>
        <begin position="97"/>
        <end position="119"/>
    </location>
</feature>
<reference evidence="8 9" key="2">
    <citation type="submission" date="2024-10" db="EMBL/GenBank/DDBJ databases">
        <authorList>
            <person name="Ryan C."/>
        </authorList>
    </citation>
    <scope>NUCLEOTIDE SEQUENCE [LARGE SCALE GENOMIC DNA]</scope>
</reference>
<gene>
    <name evidence="8" type="ORF">URODEC1_LOCUS77540</name>
</gene>
<dbReference type="PANTHER" id="PTHR31645">
    <property type="entry name" value="OLIGOPEPTIDE TRANSPORTER YGL114W-RELATED"/>
    <property type="match status" value="1"/>
</dbReference>
<organism evidence="8 9">
    <name type="scientific">Urochloa decumbens</name>
    <dbReference type="NCBI Taxonomy" id="240449"/>
    <lineage>
        <taxon>Eukaryota</taxon>
        <taxon>Viridiplantae</taxon>
        <taxon>Streptophyta</taxon>
        <taxon>Embryophyta</taxon>
        <taxon>Tracheophyta</taxon>
        <taxon>Spermatophyta</taxon>
        <taxon>Magnoliopsida</taxon>
        <taxon>Liliopsida</taxon>
        <taxon>Poales</taxon>
        <taxon>Poaceae</taxon>
        <taxon>PACMAD clade</taxon>
        <taxon>Panicoideae</taxon>
        <taxon>Panicodae</taxon>
        <taxon>Paniceae</taxon>
        <taxon>Melinidinae</taxon>
        <taxon>Urochloa</taxon>
    </lineage>
</organism>
<feature type="transmembrane region" description="Helical" evidence="7">
    <location>
        <begin position="34"/>
        <end position="53"/>
    </location>
</feature>
<comment type="similarity">
    <text evidence="2">Belongs to the YSL (TC 2.A.67.2) family.</text>
</comment>
<feature type="transmembrane region" description="Helical" evidence="7">
    <location>
        <begin position="494"/>
        <end position="516"/>
    </location>
</feature>
<feature type="transmembrane region" description="Helical" evidence="7">
    <location>
        <begin position="455"/>
        <end position="473"/>
    </location>
</feature>
<feature type="transmembrane region" description="Helical" evidence="7">
    <location>
        <begin position="254"/>
        <end position="284"/>
    </location>
</feature>
<evidence type="ECO:0000256" key="1">
    <source>
        <dbReference type="ARBA" id="ARBA00004141"/>
    </source>
</evidence>
<keyword evidence="9" id="KW-1185">Reference proteome</keyword>
<sequence length="680" mass="74510">MEAVGDPREGPSTERAFEGETIQAWTEQISMRSVVASILLGTILSSVGMNLVFMSGVVPSLNIPAAMLSLFLLKIWTHILRRFDVFHQPFTRQENTVIQTCVVACASMVSSGGFGSFMLSMSPREATETKDGLVEDINVSSPSLGRLIIFYFLISFVGLFAIIPMRKAMIIRHRLTYATGTATAHLINSLHTPQGAQQAKRQVSVMLKSLAGSLCWDIFQWFYTGGPNCGLASIPTFGLKAYQKGFYFNFSATYVGVGMICPTLVSISMLIGTILSSAIMLPYIESKKGVWFNALYKENSMMGIYGYKVLISIAMMLGDGLFQLLLIPFKTMSNLRRKQQQLEAATNAFRSVDAIRHPALSFDDRRRTHVFLKDNIPFSYAIIGYIMLATISTIAIPHMYSQIKYQHMIVAYIFAPLLAFCNAYGTGITDLNLYTQYAKIVILVFGFWITAAKGGVVGGLVICAIMTMIIATAGDFMQDLKTSYLTLTSPRSMLLAQAIGTAIGCIINPIVFWVFYHCYLNDTTGSYYAAPFARVHRIIALVGAGGFIKLPKYSIALSIPVFFAAIATSALREVAIHKNWHIQHYIPSVAAMSAAFLIHPTMSIDMCVGSLILLAWNKADSENASLLAPVVASGLICGEGIFAIPYSLLGTYKITPPMCIRFLASDVNAKVDAFLAKQAG</sequence>
<name>A0ABC9CQV5_9POAL</name>
<evidence type="ECO:0000256" key="7">
    <source>
        <dbReference type="SAM" id="Phobius"/>
    </source>
</evidence>
<evidence type="ECO:0000313" key="9">
    <source>
        <dbReference type="Proteomes" id="UP001497457"/>
    </source>
</evidence>
<feature type="transmembrane region" description="Helical" evidence="7">
    <location>
        <begin position="59"/>
        <end position="76"/>
    </location>
</feature>
<keyword evidence="5 7" id="KW-1133">Transmembrane helix</keyword>
<evidence type="ECO:0000256" key="4">
    <source>
        <dbReference type="ARBA" id="ARBA00022692"/>
    </source>
</evidence>
<accession>A0ABC9CQV5</accession>
<evidence type="ECO:0000256" key="6">
    <source>
        <dbReference type="ARBA" id="ARBA00023136"/>
    </source>
</evidence>
<dbReference type="AlphaFoldDB" id="A0ABC9CQV5"/>
<feature type="transmembrane region" description="Helical" evidence="7">
    <location>
        <begin position="626"/>
        <end position="648"/>
    </location>
</feature>
<feature type="transmembrane region" description="Helical" evidence="7">
    <location>
        <begin position="304"/>
        <end position="329"/>
    </location>
</feature>
<keyword evidence="4 7" id="KW-0812">Transmembrane</keyword>
<keyword evidence="6 7" id="KW-0472">Membrane</keyword>
<feature type="transmembrane region" description="Helical" evidence="7">
    <location>
        <begin position="376"/>
        <end position="399"/>
    </location>
</feature>
<evidence type="ECO:0000256" key="5">
    <source>
        <dbReference type="ARBA" id="ARBA00022989"/>
    </source>
</evidence>
<feature type="transmembrane region" description="Helical" evidence="7">
    <location>
        <begin position="148"/>
        <end position="165"/>
    </location>
</feature>
<dbReference type="PANTHER" id="PTHR31645:SF14">
    <property type="entry name" value="METAL-NICOTIANAMINE TRANSPORTER YSL18-RELATED"/>
    <property type="match status" value="1"/>
</dbReference>
<dbReference type="NCBIfam" id="TIGR00728">
    <property type="entry name" value="OPT_sfam"/>
    <property type="match status" value="1"/>
</dbReference>
<feature type="transmembrane region" description="Helical" evidence="7">
    <location>
        <begin position="405"/>
        <end position="424"/>
    </location>
</feature>
<protein>
    <submittedName>
        <fullName evidence="8">Uncharacterized protein</fullName>
    </submittedName>
</protein>
<feature type="transmembrane region" description="Helical" evidence="7">
    <location>
        <begin position="555"/>
        <end position="571"/>
    </location>
</feature>
<dbReference type="InterPro" id="IPR045035">
    <property type="entry name" value="YSL-like"/>
</dbReference>
<dbReference type="InterPro" id="IPR004813">
    <property type="entry name" value="OPT"/>
</dbReference>
<dbReference type="EMBL" id="OZ075113">
    <property type="protein sequence ID" value="CAL5024483.1"/>
    <property type="molecule type" value="Genomic_DNA"/>
</dbReference>
<evidence type="ECO:0000256" key="3">
    <source>
        <dbReference type="ARBA" id="ARBA00022448"/>
    </source>
</evidence>
<feature type="transmembrane region" description="Helical" evidence="7">
    <location>
        <begin position="591"/>
        <end position="614"/>
    </location>
</feature>
<dbReference type="Proteomes" id="UP001497457">
    <property type="component" value="Chromosome 3rd"/>
</dbReference>
<evidence type="ECO:0000313" key="8">
    <source>
        <dbReference type="EMBL" id="CAL5024483.1"/>
    </source>
</evidence>
<evidence type="ECO:0000256" key="2">
    <source>
        <dbReference type="ARBA" id="ARBA00010276"/>
    </source>
</evidence>